<gene>
    <name evidence="5" type="ORF">GSOID_T00000895001</name>
</gene>
<dbReference type="InterPro" id="IPR036770">
    <property type="entry name" value="Ankyrin_rpt-contain_sf"/>
</dbReference>
<organism evidence="5">
    <name type="scientific">Oikopleura dioica</name>
    <name type="common">Tunicate</name>
    <dbReference type="NCBI Taxonomy" id="34765"/>
    <lineage>
        <taxon>Eukaryota</taxon>
        <taxon>Metazoa</taxon>
        <taxon>Chordata</taxon>
        <taxon>Tunicata</taxon>
        <taxon>Appendicularia</taxon>
        <taxon>Copelata</taxon>
        <taxon>Oikopleuridae</taxon>
        <taxon>Oikopleura</taxon>
    </lineage>
</organism>
<dbReference type="PANTHER" id="PTHR24198:SF165">
    <property type="entry name" value="ANKYRIN REPEAT-CONTAINING PROTEIN-RELATED"/>
    <property type="match status" value="1"/>
</dbReference>
<dbReference type="Gene3D" id="1.25.40.20">
    <property type="entry name" value="Ankyrin repeat-containing domain"/>
    <property type="match status" value="1"/>
</dbReference>
<name>E4WQE6_OIKDI</name>
<dbReference type="SUPFAM" id="SSF48403">
    <property type="entry name" value="Ankyrin repeat"/>
    <property type="match status" value="1"/>
</dbReference>
<dbReference type="PANTHER" id="PTHR24198">
    <property type="entry name" value="ANKYRIN REPEAT AND PROTEIN KINASE DOMAIN-CONTAINING PROTEIN"/>
    <property type="match status" value="1"/>
</dbReference>
<keyword evidence="2 3" id="KW-0040">ANK repeat</keyword>
<sequence length="232" mass="26210">MPKELHDRLHVPKMACKPQQYSSHQTGIFKAAFEDDIEAVTEFIEKDTHLNIRNWRGDTPLNCAIRGKAENTIDWLLENKASPEFGGWLYEPPIVAATAINNESAVETLLRKEIGTDVDGVDERGWTAVLVAAKAGFYSLTKRLINFGADLSLRSKQGDSAAYWVAKHNWVDIYERITQESNFKYVLQDAMEFAEEQDDEQLPALLKNKDQNVNTRRPPGSPEGPPAKKHCQ</sequence>
<reference evidence="5" key="1">
    <citation type="journal article" date="2010" name="Science">
        <title>Plasticity of animal genome architecture unmasked by rapid evolution of a pelagic tunicate.</title>
        <authorList>
            <person name="Denoeud F."/>
            <person name="Henriet S."/>
            <person name="Mungpakdee S."/>
            <person name="Aury J.M."/>
            <person name="Da Silva C."/>
            <person name="Brinkmann H."/>
            <person name="Mikhaleva J."/>
            <person name="Olsen L.C."/>
            <person name="Jubin C."/>
            <person name="Canestro C."/>
            <person name="Bouquet J.M."/>
            <person name="Danks G."/>
            <person name="Poulain J."/>
            <person name="Campsteijn C."/>
            <person name="Adamski M."/>
            <person name="Cross I."/>
            <person name="Yadetie F."/>
            <person name="Muffato M."/>
            <person name="Louis A."/>
            <person name="Butcher S."/>
            <person name="Tsagkogeorga G."/>
            <person name="Konrad A."/>
            <person name="Singh S."/>
            <person name="Jensen M.F."/>
            <person name="Cong E.H."/>
            <person name="Eikeseth-Otteraa H."/>
            <person name="Noel B."/>
            <person name="Anthouard V."/>
            <person name="Porcel B.M."/>
            <person name="Kachouri-Lafond R."/>
            <person name="Nishino A."/>
            <person name="Ugolini M."/>
            <person name="Chourrout P."/>
            <person name="Nishida H."/>
            <person name="Aasland R."/>
            <person name="Huzurbazar S."/>
            <person name="Westhof E."/>
            <person name="Delsuc F."/>
            <person name="Lehrach H."/>
            <person name="Reinhardt R."/>
            <person name="Weissenbach J."/>
            <person name="Roy S.W."/>
            <person name="Artiguenave F."/>
            <person name="Postlethwait J.H."/>
            <person name="Manak J.R."/>
            <person name="Thompson E.M."/>
            <person name="Jaillon O."/>
            <person name="Du Pasquier L."/>
            <person name="Boudinot P."/>
            <person name="Liberles D.A."/>
            <person name="Volff J.N."/>
            <person name="Philippe H."/>
            <person name="Lenhard B."/>
            <person name="Roest Crollius H."/>
            <person name="Wincker P."/>
            <person name="Chourrout D."/>
        </authorList>
    </citation>
    <scope>NUCLEOTIDE SEQUENCE [LARGE SCALE GENOMIC DNA]</scope>
</reference>
<protein>
    <submittedName>
        <fullName evidence="5">Uncharacterized protein</fullName>
    </submittedName>
</protein>
<evidence type="ECO:0000256" key="3">
    <source>
        <dbReference type="PROSITE-ProRule" id="PRU00023"/>
    </source>
</evidence>
<dbReference type="Pfam" id="PF12796">
    <property type="entry name" value="Ank_2"/>
    <property type="match status" value="1"/>
</dbReference>
<evidence type="ECO:0000256" key="1">
    <source>
        <dbReference type="ARBA" id="ARBA00022737"/>
    </source>
</evidence>
<dbReference type="PROSITE" id="PS50088">
    <property type="entry name" value="ANK_REPEAT"/>
    <property type="match status" value="1"/>
</dbReference>
<dbReference type="InParanoid" id="E4WQE6"/>
<dbReference type="PROSITE" id="PS50297">
    <property type="entry name" value="ANK_REP_REGION"/>
    <property type="match status" value="1"/>
</dbReference>
<dbReference type="AlphaFoldDB" id="E4WQE6"/>
<evidence type="ECO:0000313" key="5">
    <source>
        <dbReference type="EMBL" id="CBY20887.1"/>
    </source>
</evidence>
<feature type="repeat" description="ANK" evidence="3">
    <location>
        <begin position="124"/>
        <end position="156"/>
    </location>
</feature>
<dbReference type="InterPro" id="IPR002110">
    <property type="entry name" value="Ankyrin_rpt"/>
</dbReference>
<feature type="region of interest" description="Disordered" evidence="4">
    <location>
        <begin position="197"/>
        <end position="232"/>
    </location>
</feature>
<evidence type="ECO:0000313" key="6">
    <source>
        <dbReference type="Proteomes" id="UP000001307"/>
    </source>
</evidence>
<dbReference type="OrthoDB" id="20282at2759"/>
<keyword evidence="6" id="KW-1185">Reference proteome</keyword>
<keyword evidence="1" id="KW-0677">Repeat</keyword>
<evidence type="ECO:0000256" key="2">
    <source>
        <dbReference type="ARBA" id="ARBA00023043"/>
    </source>
</evidence>
<accession>E4WQE6</accession>
<evidence type="ECO:0000256" key="4">
    <source>
        <dbReference type="SAM" id="MobiDB-lite"/>
    </source>
</evidence>
<dbReference type="SMART" id="SM00248">
    <property type="entry name" value="ANK"/>
    <property type="match status" value="3"/>
</dbReference>
<proteinExistence type="predicted"/>
<dbReference type="EMBL" id="FN653015">
    <property type="protein sequence ID" value="CBY20887.1"/>
    <property type="molecule type" value="Genomic_DNA"/>
</dbReference>
<dbReference type="Proteomes" id="UP000001307">
    <property type="component" value="Unassembled WGS sequence"/>
</dbReference>